<proteinExistence type="predicted"/>
<comment type="caution">
    <text evidence="1">The sequence shown here is derived from an EMBL/GenBank/DDBJ whole genome shotgun (WGS) entry which is preliminary data.</text>
</comment>
<dbReference type="Gene3D" id="2.60.40.10">
    <property type="entry name" value="Immunoglobulins"/>
    <property type="match status" value="1"/>
</dbReference>
<gene>
    <name evidence="1" type="ORF">ACFO5R_11550</name>
</gene>
<dbReference type="AlphaFoldDB" id="A0ABD5PQ29"/>
<evidence type="ECO:0000313" key="1">
    <source>
        <dbReference type="EMBL" id="MFC4542553.1"/>
    </source>
</evidence>
<dbReference type="PROSITE" id="PS51318">
    <property type="entry name" value="TAT"/>
    <property type="match status" value="1"/>
</dbReference>
<dbReference type="InterPro" id="IPR013783">
    <property type="entry name" value="Ig-like_fold"/>
</dbReference>
<evidence type="ECO:0008006" key="3">
    <source>
        <dbReference type="Google" id="ProtNLM"/>
    </source>
</evidence>
<dbReference type="EMBL" id="JBHSFA010000007">
    <property type="protein sequence ID" value="MFC4542553.1"/>
    <property type="molecule type" value="Genomic_DNA"/>
</dbReference>
<keyword evidence="2" id="KW-1185">Reference proteome</keyword>
<reference evidence="1 2" key="1">
    <citation type="journal article" date="2019" name="Int. J. Syst. Evol. Microbiol.">
        <title>The Global Catalogue of Microorganisms (GCM) 10K type strain sequencing project: providing services to taxonomists for standard genome sequencing and annotation.</title>
        <authorList>
            <consortium name="The Broad Institute Genomics Platform"/>
            <consortium name="The Broad Institute Genome Sequencing Center for Infectious Disease"/>
            <person name="Wu L."/>
            <person name="Ma J."/>
        </authorList>
    </citation>
    <scope>NUCLEOTIDE SEQUENCE [LARGE SCALE GENOMIC DNA]</scope>
    <source>
        <strain evidence="1 2">WLHS5</strain>
    </source>
</reference>
<evidence type="ECO:0000313" key="2">
    <source>
        <dbReference type="Proteomes" id="UP001595898"/>
    </source>
</evidence>
<sequence>MSGPTRRRMLTGVSTGAVFLSTGTGIRATAERDDDTRTDAGTGEDVALEVTIVETNAPVGAGDLLEVTAAVENVGASDVRTDVDLLVGDDFERVGRVRTTIDAGETTTLTQEFYTYPVPMDTEVPVRVDVAGDGAERTVNVIGATPLSDGRPDRDLAVQPGTEVLFEARLDQVDAARTTVWWVDGDRVGSPIGGPWQTAYDAETGFHYWREAFESPGTHDVAAAVVPEDGEETYAAHWTVEVADDGNASPTIDAYSPEPGERSYASGETATFELEVTDPDGELDRVVWWLTQADVLLDVTDLAGASDTARLSVPADRLCQTCRVVPWVICADGTVASPDETWRIGTVADDAGDERSD</sequence>
<dbReference type="Proteomes" id="UP001595898">
    <property type="component" value="Unassembled WGS sequence"/>
</dbReference>
<organism evidence="1 2">
    <name type="scientific">Halosolutus amylolyticus</name>
    <dbReference type="NCBI Taxonomy" id="2932267"/>
    <lineage>
        <taxon>Archaea</taxon>
        <taxon>Methanobacteriati</taxon>
        <taxon>Methanobacteriota</taxon>
        <taxon>Stenosarchaea group</taxon>
        <taxon>Halobacteria</taxon>
        <taxon>Halobacteriales</taxon>
        <taxon>Natrialbaceae</taxon>
        <taxon>Halosolutus</taxon>
    </lineage>
</organism>
<dbReference type="RefSeq" id="WP_250140749.1">
    <property type="nucleotide sequence ID" value="NZ_JALIQP010000002.1"/>
</dbReference>
<protein>
    <recommendedName>
        <fullName evidence="3">CARDB domain-containing protein</fullName>
    </recommendedName>
</protein>
<accession>A0ABD5PQ29</accession>
<dbReference type="InterPro" id="IPR006311">
    <property type="entry name" value="TAT_signal"/>
</dbReference>
<name>A0ABD5PQ29_9EURY</name>